<evidence type="ECO:0000256" key="2">
    <source>
        <dbReference type="ARBA" id="ARBA00022630"/>
    </source>
</evidence>
<dbReference type="Gene3D" id="3.20.20.70">
    <property type="entry name" value="Aldolase class I"/>
    <property type="match status" value="1"/>
</dbReference>
<feature type="binding site" evidence="8">
    <location>
        <position position="67"/>
    </location>
    <ligand>
        <name>FMN</name>
        <dbReference type="ChEBI" id="CHEBI:58210"/>
    </ligand>
</feature>
<feature type="active site" description="Proton donor" evidence="7">
    <location>
        <position position="97"/>
    </location>
</feature>
<keyword evidence="2 6" id="KW-0285">Flavoprotein</keyword>
<comment type="function">
    <text evidence="6">Catalyzes the synthesis of 5,6-dihydrouridine (D), a modified base found in the D-loop of most tRNAs, via the reduction of the C5-C6 double bond in target uridines.</text>
</comment>
<dbReference type="EC" id="1.3.1.-" evidence="6"/>
<keyword evidence="3 6" id="KW-0288">FMN</keyword>
<dbReference type="InterPro" id="IPR035587">
    <property type="entry name" value="DUS-like_FMN-bd"/>
</dbReference>
<dbReference type="eggNOG" id="COG0042">
    <property type="taxonomic scope" value="Bacteria"/>
</dbReference>
<feature type="binding site" evidence="8">
    <location>
        <position position="165"/>
    </location>
    <ligand>
        <name>FMN</name>
        <dbReference type="ChEBI" id="CHEBI:58210"/>
    </ligand>
</feature>
<keyword evidence="4 6" id="KW-0819">tRNA processing</keyword>
<reference evidence="10 11" key="1">
    <citation type="journal article" date="2010" name="J. Bacteriol.">
        <title>Genome sequence of Lentisphaera araneosa HTCC2155T, the type species of the order Lentisphaerales in the phylum Lentisphaerae.</title>
        <authorList>
            <person name="Thrash J.C."/>
            <person name="Cho J.C."/>
            <person name="Vergin K.L."/>
            <person name="Morris R.M."/>
            <person name="Giovannoni S.J."/>
        </authorList>
    </citation>
    <scope>NUCLEOTIDE SEQUENCE [LARGE SCALE GENOMIC DNA]</scope>
    <source>
        <strain evidence="10 11">HTCC2155</strain>
    </source>
</reference>
<dbReference type="PANTHER" id="PTHR11082:SF25">
    <property type="entry name" value="DUS-LIKE FMN-BINDING DOMAIN-CONTAINING PROTEIN"/>
    <property type="match status" value="1"/>
</dbReference>
<dbReference type="InterPro" id="IPR018517">
    <property type="entry name" value="tRNA_hU_synthase_CS"/>
</dbReference>
<comment type="cofactor">
    <cofactor evidence="1 6 8">
        <name>FMN</name>
        <dbReference type="ChEBI" id="CHEBI:58210"/>
    </cofactor>
</comment>
<dbReference type="Pfam" id="PF01207">
    <property type="entry name" value="Dus"/>
    <property type="match status" value="1"/>
</dbReference>
<organism evidence="10 11">
    <name type="scientific">Lentisphaera araneosa HTCC2155</name>
    <dbReference type="NCBI Taxonomy" id="313628"/>
    <lineage>
        <taxon>Bacteria</taxon>
        <taxon>Pseudomonadati</taxon>
        <taxon>Lentisphaerota</taxon>
        <taxon>Lentisphaeria</taxon>
        <taxon>Lentisphaerales</taxon>
        <taxon>Lentisphaeraceae</taxon>
        <taxon>Lentisphaera</taxon>
    </lineage>
</organism>
<dbReference type="EMBL" id="ABCK01000018">
    <property type="protein sequence ID" value="EDM26230.1"/>
    <property type="molecule type" value="Genomic_DNA"/>
</dbReference>
<comment type="caution">
    <text evidence="10">The sequence shown here is derived from an EMBL/GenBank/DDBJ whole genome shotgun (WGS) entry which is preliminary data.</text>
</comment>
<evidence type="ECO:0000256" key="3">
    <source>
        <dbReference type="ARBA" id="ARBA00022643"/>
    </source>
</evidence>
<dbReference type="GO" id="GO:0017150">
    <property type="term" value="F:tRNA dihydrouridine synthase activity"/>
    <property type="evidence" value="ECO:0007669"/>
    <property type="project" value="InterPro"/>
</dbReference>
<dbReference type="Proteomes" id="UP000004947">
    <property type="component" value="Unassembled WGS sequence"/>
</dbReference>
<evidence type="ECO:0000256" key="6">
    <source>
        <dbReference type="PIRNR" id="PIRNR006621"/>
    </source>
</evidence>
<dbReference type="PIRSF" id="PIRSF006621">
    <property type="entry name" value="Dus"/>
    <property type="match status" value="1"/>
</dbReference>
<evidence type="ECO:0000259" key="9">
    <source>
        <dbReference type="Pfam" id="PF01207"/>
    </source>
</evidence>
<dbReference type="PANTHER" id="PTHR11082">
    <property type="entry name" value="TRNA-DIHYDROURIDINE SYNTHASE"/>
    <property type="match status" value="1"/>
</dbReference>
<sequence length="330" mass="36603">MTSSFPFKLSLAPMEGVTHPLMRHQIAQHGGLDLLCTEFIRISSHKPSMRSLKKQIVKSGDIPLSVQIMGNNAELMAESAKLVVDCGADAVDVNMGCPTKRAVKGGVGSAMLKDPKLCYQVLASMREQVPCALSAKIRAGFDNKEGVFEILQAIVDSGADYLAVHPRRRVDHYEGHSDWRIISALKEKSPIPVIGNGDVRTAADAVRMFKETQCDGVMIGRGALSNPWIFLQTSQVLSDQEVFIPNWEDIYHFYHGIAQAFSDFCDNEQGTLNKTKEMLMYFSVNLPEPAPFRKAIGRSQSIDEMMNKLHSFLKEKRELCGKEICAIGKI</sequence>
<dbReference type="SUPFAM" id="SSF51395">
    <property type="entry name" value="FMN-linked oxidoreductases"/>
    <property type="match status" value="1"/>
</dbReference>
<keyword evidence="8" id="KW-0547">Nucleotide-binding</keyword>
<evidence type="ECO:0000256" key="4">
    <source>
        <dbReference type="ARBA" id="ARBA00022694"/>
    </source>
</evidence>
<feature type="domain" description="DUS-like FMN-binding" evidence="9">
    <location>
        <begin position="11"/>
        <end position="313"/>
    </location>
</feature>
<proteinExistence type="inferred from homology"/>
<feature type="binding site" evidence="8">
    <location>
        <begin position="220"/>
        <end position="221"/>
    </location>
    <ligand>
        <name>FMN</name>
        <dbReference type="ChEBI" id="CHEBI:58210"/>
    </ligand>
</feature>
<dbReference type="AlphaFoldDB" id="A6DPY9"/>
<dbReference type="InterPro" id="IPR001269">
    <property type="entry name" value="DUS_fam"/>
</dbReference>
<accession>A6DPY9</accession>
<evidence type="ECO:0000256" key="5">
    <source>
        <dbReference type="ARBA" id="ARBA00023002"/>
    </source>
</evidence>
<dbReference type="STRING" id="313628.LNTAR_24004"/>
<evidence type="ECO:0000313" key="11">
    <source>
        <dbReference type="Proteomes" id="UP000004947"/>
    </source>
</evidence>
<keyword evidence="5 6" id="KW-0560">Oxidoreductase</keyword>
<evidence type="ECO:0000256" key="1">
    <source>
        <dbReference type="ARBA" id="ARBA00001917"/>
    </source>
</evidence>
<protein>
    <recommendedName>
        <fullName evidence="6">tRNA-dihydrouridine synthase</fullName>
        <ecNumber evidence="6">1.3.1.-</ecNumber>
    </recommendedName>
</protein>
<dbReference type="InterPro" id="IPR013785">
    <property type="entry name" value="Aldolase_TIM"/>
</dbReference>
<dbReference type="OrthoDB" id="9764501at2"/>
<feature type="binding site" evidence="8">
    <location>
        <position position="136"/>
    </location>
    <ligand>
        <name>FMN</name>
        <dbReference type="ChEBI" id="CHEBI:58210"/>
    </ligand>
</feature>
<evidence type="ECO:0000313" key="10">
    <source>
        <dbReference type="EMBL" id="EDM26230.1"/>
    </source>
</evidence>
<dbReference type="RefSeq" id="WP_007279920.1">
    <property type="nucleotide sequence ID" value="NZ_ABCK01000018.1"/>
</dbReference>
<keyword evidence="11" id="KW-1185">Reference proteome</keyword>
<dbReference type="GO" id="GO:0050660">
    <property type="term" value="F:flavin adenine dinucleotide binding"/>
    <property type="evidence" value="ECO:0007669"/>
    <property type="project" value="InterPro"/>
</dbReference>
<dbReference type="CDD" id="cd02801">
    <property type="entry name" value="DUS_like_FMN"/>
    <property type="match status" value="1"/>
</dbReference>
<comment type="similarity">
    <text evidence="6">Belongs to the dus family.</text>
</comment>
<name>A6DPY9_9BACT</name>
<dbReference type="PROSITE" id="PS01136">
    <property type="entry name" value="UPF0034"/>
    <property type="match status" value="1"/>
</dbReference>
<gene>
    <name evidence="10" type="ORF">LNTAR_24004</name>
</gene>
<evidence type="ECO:0000256" key="8">
    <source>
        <dbReference type="PIRSR" id="PIRSR006621-2"/>
    </source>
</evidence>
<evidence type="ECO:0000256" key="7">
    <source>
        <dbReference type="PIRSR" id="PIRSR006621-1"/>
    </source>
</evidence>